<keyword evidence="1" id="KW-0472">Membrane</keyword>
<reference evidence="3" key="1">
    <citation type="submission" date="2018-12" db="EMBL/GenBank/DDBJ databases">
        <title>Tengunoibacter tsumagoiensis gen. nov., sp. nov., Dictyobacter kobayashii sp. nov., D. alpinus sp. nov., and D. joshuensis sp. nov. and description of Dictyobacteraceae fam. nov. within the order Ktedonobacterales isolated from Tengu-no-mugimeshi.</title>
        <authorList>
            <person name="Wang C.M."/>
            <person name="Zheng Y."/>
            <person name="Sakai Y."/>
            <person name="Toyoda A."/>
            <person name="Minakuchi Y."/>
            <person name="Abe K."/>
            <person name="Yokota A."/>
            <person name="Yabe S."/>
        </authorList>
    </citation>
    <scope>NUCLEOTIDE SEQUENCE [LARGE SCALE GENOMIC DNA]</scope>
    <source>
        <strain evidence="3">Uno11</strain>
    </source>
</reference>
<feature type="transmembrane region" description="Helical" evidence="1">
    <location>
        <begin position="70"/>
        <end position="92"/>
    </location>
</feature>
<dbReference type="Proteomes" id="UP000287188">
    <property type="component" value="Unassembled WGS sequence"/>
</dbReference>
<protein>
    <submittedName>
        <fullName evidence="2">Uncharacterized protein</fullName>
    </submittedName>
</protein>
<keyword evidence="1" id="KW-1133">Transmembrane helix</keyword>
<keyword evidence="3" id="KW-1185">Reference proteome</keyword>
<comment type="caution">
    <text evidence="2">The sequence shown here is derived from an EMBL/GenBank/DDBJ whole genome shotgun (WGS) entry which is preliminary data.</text>
</comment>
<evidence type="ECO:0000313" key="3">
    <source>
        <dbReference type="Proteomes" id="UP000287188"/>
    </source>
</evidence>
<proteinExistence type="predicted"/>
<dbReference type="EMBL" id="BIFS01000002">
    <property type="protein sequence ID" value="GCE23134.1"/>
    <property type="molecule type" value="Genomic_DNA"/>
</dbReference>
<dbReference type="RefSeq" id="WP_126556614.1">
    <property type="nucleotide sequence ID" value="NZ_BIFS01000002.1"/>
</dbReference>
<feature type="transmembrane region" description="Helical" evidence="1">
    <location>
        <begin position="98"/>
        <end position="115"/>
    </location>
</feature>
<organism evidence="2 3">
    <name type="scientific">Dictyobacter kobayashii</name>
    <dbReference type="NCBI Taxonomy" id="2014872"/>
    <lineage>
        <taxon>Bacteria</taxon>
        <taxon>Bacillati</taxon>
        <taxon>Chloroflexota</taxon>
        <taxon>Ktedonobacteria</taxon>
        <taxon>Ktedonobacterales</taxon>
        <taxon>Dictyobacteraceae</taxon>
        <taxon>Dictyobacter</taxon>
    </lineage>
</organism>
<evidence type="ECO:0000256" key="1">
    <source>
        <dbReference type="SAM" id="Phobius"/>
    </source>
</evidence>
<keyword evidence="1" id="KW-0812">Transmembrane</keyword>
<sequence>MKDFSLILKLFVKRFFLPVGSLSKELAPYDPVDKPILYYEALLFRIVLILSFLGKTIIIFNVLEMRWNFLLSAILLLLLAIVIFNSLFHLIIPPRFSASRLAIIVVSSIMFLVLISK</sequence>
<name>A0A402AVM9_9CHLR</name>
<dbReference type="AlphaFoldDB" id="A0A402AVM9"/>
<feature type="transmembrane region" description="Helical" evidence="1">
    <location>
        <begin position="42"/>
        <end position="63"/>
    </location>
</feature>
<evidence type="ECO:0000313" key="2">
    <source>
        <dbReference type="EMBL" id="GCE23134.1"/>
    </source>
</evidence>
<gene>
    <name evidence="2" type="ORF">KDK_69340</name>
</gene>
<accession>A0A402AVM9</accession>